<reference evidence="2" key="1">
    <citation type="journal article" date="2021" name="J Fungi (Basel)">
        <title>Virulence traits and population genomics of the black yeast Aureobasidium melanogenum.</title>
        <authorList>
            <person name="Cernosa A."/>
            <person name="Sun X."/>
            <person name="Gostincar C."/>
            <person name="Fang C."/>
            <person name="Gunde-Cimerman N."/>
            <person name="Song Z."/>
        </authorList>
    </citation>
    <scope>NUCLEOTIDE SEQUENCE</scope>
    <source>
        <strain evidence="2">EXF-9298</strain>
    </source>
</reference>
<feature type="region of interest" description="Disordered" evidence="1">
    <location>
        <begin position="435"/>
        <end position="454"/>
    </location>
</feature>
<sequence>MAELSEEPMSDHSDESLGILYYSNSTSGATLSLTSVMEGGPATMIPRNKDNVERIKEWIAWVDGTGNFPLAADEPKNPSPPACLEGLVLESTWWESADLYFPLCGTGEVDHSQSVTRVLQRSAISPIHKITVIIASETNINGVGIHEIPLEKLFRLCFDLHCRCDLFEMKVVMKVRAVCKNPVDGERTLCKPAHPRLSEPLLLLLDYVFEDLKEKEFRDIRNIKDTLDFYGLGFPPYWGPPKSERRQDGQKILDAPEGKRQEITHQVLARYAAEYVRRECLYRKSPAMSHNWIESLFKHSFPSVDIENTRSREKHYGQHEVDMSEWILMLEGHVHDGPPEEIVHRIDMRFWTQEQKDEYNLIEALENGWIVEDLTHWRANLRVIGGHQADVDDEMGDDTDPDDEDDEDEATATNYSLTPRVLKALQKSLPPHLLEALKNGPKNAAENAQVARDT</sequence>
<reference evidence="2" key="2">
    <citation type="submission" date="2021-08" db="EMBL/GenBank/DDBJ databases">
        <authorList>
            <person name="Gostincar C."/>
            <person name="Sun X."/>
            <person name="Song Z."/>
            <person name="Gunde-Cimerman N."/>
        </authorList>
    </citation>
    <scope>NUCLEOTIDE SEQUENCE</scope>
    <source>
        <strain evidence="2">EXF-9298</strain>
    </source>
</reference>
<gene>
    <name evidence="2" type="ORF">KCU98_g15140</name>
</gene>
<accession>A0A9P8FDR1</accession>
<comment type="caution">
    <text evidence="2">The sequence shown here is derived from an EMBL/GenBank/DDBJ whole genome shotgun (WGS) entry which is preliminary data.</text>
</comment>
<dbReference type="EMBL" id="JAHFXS010003147">
    <property type="protein sequence ID" value="KAG9969367.1"/>
    <property type="molecule type" value="Genomic_DNA"/>
</dbReference>
<evidence type="ECO:0000313" key="3">
    <source>
        <dbReference type="Proteomes" id="UP000729357"/>
    </source>
</evidence>
<keyword evidence="3" id="KW-1185">Reference proteome</keyword>
<dbReference type="AlphaFoldDB" id="A0A9P8FDR1"/>
<protein>
    <submittedName>
        <fullName evidence="2">Uncharacterized protein</fullName>
    </submittedName>
</protein>
<dbReference type="Proteomes" id="UP000729357">
    <property type="component" value="Unassembled WGS sequence"/>
</dbReference>
<proteinExistence type="predicted"/>
<feature type="compositionally biased region" description="Acidic residues" evidence="1">
    <location>
        <begin position="391"/>
        <end position="410"/>
    </location>
</feature>
<feature type="region of interest" description="Disordered" evidence="1">
    <location>
        <begin position="389"/>
        <end position="417"/>
    </location>
</feature>
<name>A0A9P8FDR1_AURME</name>
<organism evidence="2 3">
    <name type="scientific">Aureobasidium melanogenum</name>
    <name type="common">Aureobasidium pullulans var. melanogenum</name>
    <dbReference type="NCBI Taxonomy" id="46634"/>
    <lineage>
        <taxon>Eukaryota</taxon>
        <taxon>Fungi</taxon>
        <taxon>Dikarya</taxon>
        <taxon>Ascomycota</taxon>
        <taxon>Pezizomycotina</taxon>
        <taxon>Dothideomycetes</taxon>
        <taxon>Dothideomycetidae</taxon>
        <taxon>Dothideales</taxon>
        <taxon>Saccotheciaceae</taxon>
        <taxon>Aureobasidium</taxon>
    </lineage>
</organism>
<evidence type="ECO:0000313" key="2">
    <source>
        <dbReference type="EMBL" id="KAG9969367.1"/>
    </source>
</evidence>
<feature type="non-terminal residue" evidence="2">
    <location>
        <position position="1"/>
    </location>
</feature>
<evidence type="ECO:0000256" key="1">
    <source>
        <dbReference type="SAM" id="MobiDB-lite"/>
    </source>
</evidence>